<dbReference type="KEGG" id="spap:H3Z74_12945"/>
<dbReference type="EMBL" id="CP061038">
    <property type="protein sequence ID" value="QNQ07723.1"/>
    <property type="molecule type" value="Genomic_DNA"/>
</dbReference>
<reference evidence="2 3" key="1">
    <citation type="submission" date="2020-09" db="EMBL/GenBank/DDBJ databases">
        <title>Sphingomonas sp., a new species isolated from pork steak.</title>
        <authorList>
            <person name="Heidler von Heilborn D."/>
        </authorList>
    </citation>
    <scope>NUCLEOTIDE SEQUENCE [LARGE SCALE GENOMIC DNA]</scope>
    <source>
        <strain evidence="3">S8-3T</strain>
    </source>
</reference>
<protein>
    <recommendedName>
        <fullName evidence="4">Spore coat protein U domain-containing protein</fullName>
    </recommendedName>
</protein>
<dbReference type="Proteomes" id="UP000516148">
    <property type="component" value="Chromosome"/>
</dbReference>
<feature type="chain" id="PRO_5028892724" description="Spore coat protein U domain-containing protein" evidence="1">
    <location>
        <begin position="21"/>
        <end position="297"/>
    </location>
</feature>
<evidence type="ECO:0000256" key="1">
    <source>
        <dbReference type="SAM" id="SignalP"/>
    </source>
</evidence>
<dbReference type="AlphaFoldDB" id="A0A7H0LDH0"/>
<keyword evidence="3" id="KW-1185">Reference proteome</keyword>
<accession>A0A7H0LDH0</accession>
<feature type="signal peptide" evidence="1">
    <location>
        <begin position="1"/>
        <end position="20"/>
    </location>
</feature>
<keyword evidence="1" id="KW-0732">Signal</keyword>
<evidence type="ECO:0000313" key="3">
    <source>
        <dbReference type="Proteomes" id="UP000516148"/>
    </source>
</evidence>
<gene>
    <name evidence="2" type="ORF">H3Z74_12945</name>
</gene>
<sequence length="297" mass="30848">MIKICSLLAALVAITAAARAEATCTVTGRTVTPVVSLTYNPFAPSNEVADINVELSNSGDTACTVRLFARPSTGGSSLLSGADRLLYRVDNGGAGGGGEAGEIGPFSLTIGARQQRMVGIHIIIPAQQIMPRGLYRTDLALRLVDDANGELALISPNASLNVAVPARIEMNISGAAARGSGGPLSMAPASINFGEAHSGQSERVFVNIWSNGSVTVALSSENGGVLRHMENATLPPISYSTRFDGQPINLRSPVALTRNPPATLSGGAYELAVTLGDIRRNYAGQYKDVITVSISEN</sequence>
<organism evidence="2 3">
    <name type="scientific">Sphingomonas alpina</name>
    <dbReference type="NCBI Taxonomy" id="653931"/>
    <lineage>
        <taxon>Bacteria</taxon>
        <taxon>Pseudomonadati</taxon>
        <taxon>Pseudomonadota</taxon>
        <taxon>Alphaproteobacteria</taxon>
        <taxon>Sphingomonadales</taxon>
        <taxon>Sphingomonadaceae</taxon>
        <taxon>Sphingomonas</taxon>
    </lineage>
</organism>
<dbReference type="RefSeq" id="WP_187760070.1">
    <property type="nucleotide sequence ID" value="NZ_CP061038.1"/>
</dbReference>
<proteinExistence type="predicted"/>
<evidence type="ECO:0008006" key="4">
    <source>
        <dbReference type="Google" id="ProtNLM"/>
    </source>
</evidence>
<evidence type="ECO:0000313" key="2">
    <source>
        <dbReference type="EMBL" id="QNQ07723.1"/>
    </source>
</evidence>
<name>A0A7H0LDH0_9SPHN</name>